<reference evidence="1 2" key="1">
    <citation type="submission" date="2020-06" db="EMBL/GenBank/DDBJ databases">
        <authorList>
            <consortium name="Wellcome Sanger Institute Data Sharing"/>
        </authorList>
    </citation>
    <scope>NUCLEOTIDE SEQUENCE [LARGE SCALE GENOMIC DNA]</scope>
</reference>
<dbReference type="Proteomes" id="UP000694580">
    <property type="component" value="Chromosome 17"/>
</dbReference>
<dbReference type="GO" id="GO:0034455">
    <property type="term" value="C:t-UTP complex"/>
    <property type="evidence" value="ECO:0007669"/>
    <property type="project" value="TreeGrafter"/>
</dbReference>
<evidence type="ECO:0000313" key="2">
    <source>
        <dbReference type="Proteomes" id="UP000694580"/>
    </source>
</evidence>
<dbReference type="Pfam" id="PF00400">
    <property type="entry name" value="WD40"/>
    <property type="match status" value="1"/>
</dbReference>
<name>A0AAY4DU13_9TELE</name>
<dbReference type="GO" id="GO:0032040">
    <property type="term" value="C:small-subunit processome"/>
    <property type="evidence" value="ECO:0007669"/>
    <property type="project" value="TreeGrafter"/>
</dbReference>
<reference evidence="1" key="3">
    <citation type="submission" date="2025-09" db="UniProtKB">
        <authorList>
            <consortium name="Ensembl"/>
        </authorList>
    </citation>
    <scope>IDENTIFICATION</scope>
</reference>
<dbReference type="RefSeq" id="XP_028813885.1">
    <property type="nucleotide sequence ID" value="XM_028958052.1"/>
</dbReference>
<dbReference type="InterPro" id="IPR036322">
    <property type="entry name" value="WD40_repeat_dom_sf"/>
</dbReference>
<dbReference type="GeneTree" id="ENSGT00940000153533"/>
<organism evidence="1 2">
    <name type="scientific">Denticeps clupeoides</name>
    <name type="common">denticle herring</name>
    <dbReference type="NCBI Taxonomy" id="299321"/>
    <lineage>
        <taxon>Eukaryota</taxon>
        <taxon>Metazoa</taxon>
        <taxon>Chordata</taxon>
        <taxon>Craniata</taxon>
        <taxon>Vertebrata</taxon>
        <taxon>Euteleostomi</taxon>
        <taxon>Actinopterygii</taxon>
        <taxon>Neopterygii</taxon>
        <taxon>Teleostei</taxon>
        <taxon>Clupei</taxon>
        <taxon>Clupeiformes</taxon>
        <taxon>Denticipitoidei</taxon>
        <taxon>Denticipitidae</taxon>
        <taxon>Denticeps</taxon>
    </lineage>
</organism>
<sequence>MGEFTVHRVRFFHYMPSGICAMAFNRRTERLAVARTDGSVELYSRTDHFFQEKVVPGRQQRSIQALCWVGKRLFGAGLSGEIAEFDLDNLRLKFSQDAYGGPIWSIVCNPQGTHLAAGCEDGTVKLFEILEDQIRFERNMGGQKGRIISLAWHSSGTKIAAGMIDMIKVFDLDSGNAVQRLLVERGSRMQQSQECVVWSVLFLSDIIVSGDSAGKVKMWDVNTGTLIKNHQVTEWDVLTLSVSQDETSLFAGTSEGTVVQFQLLDVVLGQEEKEWVRTRTFKNHTHDVIALAEADTVIISGGMDTQLVVRPLLDKLDFKSRDSSLLKILFPQRSLVSCAKKAGLLLFQYPTHLELWRLGDTEGHGPPGCILPVSRNPEKLLHLKIKGEDHVCCSAVAPCGEWIAYSTTSGIRLYRLQRDNKNVSITKVPKLPKVLRHAHQLCFSPDSSHLYGTTSSAVHVVALTSAGCKFEHSLKPKSGSTHPVRLLAVSSDGKFLASANSNSEIHIYNMHKLKAHCTVPVYRSGVSAMGIHPETNNLVIVHADHQIFEFSIEQMQYTDWSRRVQKEGLHHVWLERDTPVINVTFNPQNPNHVILHDSYMFCIIDQSLPLPDRKSQFHNQLTLKSLPEAERLKHSHAFKECKLYQPLLCVDMLENQSLVVVERPLLDITTNLPAPVRQKKFAT</sequence>
<dbReference type="GO" id="GO:0030686">
    <property type="term" value="C:90S preribosome"/>
    <property type="evidence" value="ECO:0007669"/>
    <property type="project" value="InterPro"/>
</dbReference>
<dbReference type="SMART" id="SM00320">
    <property type="entry name" value="WD40"/>
    <property type="match status" value="9"/>
</dbReference>
<dbReference type="GO" id="GO:0003723">
    <property type="term" value="F:RNA binding"/>
    <property type="evidence" value="ECO:0007669"/>
    <property type="project" value="TreeGrafter"/>
</dbReference>
<dbReference type="AlphaFoldDB" id="A0AAY4DU13"/>
<gene>
    <name evidence="1" type="primary">UTP4</name>
</gene>
<dbReference type="PANTHER" id="PTHR44163:SF1">
    <property type="entry name" value="U3 SMALL NUCLEOLAR RNA-ASSOCIATED PROTEIN 4 HOMOLOG"/>
    <property type="match status" value="1"/>
</dbReference>
<dbReference type="InterPro" id="IPR001680">
    <property type="entry name" value="WD40_rpt"/>
</dbReference>
<evidence type="ECO:0008006" key="3">
    <source>
        <dbReference type="Google" id="ProtNLM"/>
    </source>
</evidence>
<proteinExistence type="predicted"/>
<dbReference type="PANTHER" id="PTHR44163">
    <property type="entry name" value="U3 SMALL NUCLEOLAR RNA-ASSOCIATED PROTEIN 4 HOMOLOG"/>
    <property type="match status" value="1"/>
</dbReference>
<dbReference type="InterPro" id="IPR046351">
    <property type="entry name" value="UTP4"/>
</dbReference>
<protein>
    <recommendedName>
        <fullName evidence="3">Cirhin</fullName>
    </recommendedName>
</protein>
<dbReference type="SUPFAM" id="SSF50978">
    <property type="entry name" value="WD40 repeat-like"/>
    <property type="match status" value="2"/>
</dbReference>
<keyword evidence="2" id="KW-1185">Reference proteome</keyword>
<dbReference type="GeneID" id="114766806"/>
<dbReference type="Ensembl" id="ENSDCDT00010058194.1">
    <property type="protein sequence ID" value="ENSDCDP00010047941.1"/>
    <property type="gene ID" value="ENSDCDG00010028898.1"/>
</dbReference>
<evidence type="ECO:0000313" key="1">
    <source>
        <dbReference type="Ensembl" id="ENSDCDP00010047941.1"/>
    </source>
</evidence>
<accession>A0AAY4DU13</accession>
<reference evidence="1" key="2">
    <citation type="submission" date="2025-08" db="UniProtKB">
        <authorList>
            <consortium name="Ensembl"/>
        </authorList>
    </citation>
    <scope>IDENTIFICATION</scope>
</reference>
<dbReference type="Gene3D" id="2.130.10.10">
    <property type="entry name" value="YVTN repeat-like/Quinoprotein amine dehydrogenase"/>
    <property type="match status" value="2"/>
</dbReference>
<dbReference type="GO" id="GO:0000462">
    <property type="term" value="P:maturation of SSU-rRNA from tricistronic rRNA transcript (SSU-rRNA, 5.8S rRNA, LSU-rRNA)"/>
    <property type="evidence" value="ECO:0007669"/>
    <property type="project" value="InterPro"/>
</dbReference>
<dbReference type="InterPro" id="IPR015943">
    <property type="entry name" value="WD40/YVTN_repeat-like_dom_sf"/>
</dbReference>